<dbReference type="InterPro" id="IPR000587">
    <property type="entry name" value="Creatinase_N"/>
</dbReference>
<dbReference type="Gene3D" id="3.40.350.10">
    <property type="entry name" value="Creatinase/prolidase N-terminal domain"/>
    <property type="match status" value="1"/>
</dbReference>
<name>A0ABW4W8V8_9HYPH</name>
<sequence>MSAFGLDEYRARTARLRKKMADRGIDTLLVLEESNLNYLTGYAGYSDYVPQVALICQDEEDPWLIMRELDTHGAAVESYLPESRILSYAEKYIGSKELTAWQPIGEFVRDRTKSTRIGVEISGKMLGFKGYAALSKSLGVAEFIDADGLVSTLKAIKSPAELTYMEQAGKIVDRAMKEARSLIAVGVRECDVAAAVQHALTSGTPEIPGGPGPISMPNMAIGAPANQCHSKWGDGAYKMGCQTNFEMGAFRHRYVCAMSRSIFLGEPSARSRYVHEACRDGWLAAFEALRPGVKSSDVERAFRREFGPRGVRKESRIGYSIGLDWVDGGPSFMEGDETEILPNMTFHLLIGIWEKTDGYIFSETVRITENGANSFSSMPRDMLINH</sequence>
<evidence type="ECO:0000313" key="3">
    <source>
        <dbReference type="EMBL" id="MFD2052057.1"/>
    </source>
</evidence>
<organism evidence="3 4">
    <name type="scientific">Mesorhizobium calcicola</name>
    <dbReference type="NCBI Taxonomy" id="1300310"/>
    <lineage>
        <taxon>Bacteria</taxon>
        <taxon>Pseudomonadati</taxon>
        <taxon>Pseudomonadota</taxon>
        <taxon>Alphaproteobacteria</taxon>
        <taxon>Hyphomicrobiales</taxon>
        <taxon>Phyllobacteriaceae</taxon>
        <taxon>Mesorhizobium</taxon>
    </lineage>
</organism>
<dbReference type="Proteomes" id="UP001597349">
    <property type="component" value="Unassembled WGS sequence"/>
</dbReference>
<evidence type="ECO:0000259" key="2">
    <source>
        <dbReference type="Pfam" id="PF01321"/>
    </source>
</evidence>
<keyword evidence="4" id="KW-1185">Reference proteome</keyword>
<accession>A0ABW4W8V8</accession>
<dbReference type="RefSeq" id="WP_379016854.1">
    <property type="nucleotide sequence ID" value="NZ_JBHUGY010000003.1"/>
</dbReference>
<dbReference type="Gene3D" id="3.90.230.10">
    <property type="entry name" value="Creatinase/methionine aminopeptidase superfamily"/>
    <property type="match status" value="1"/>
</dbReference>
<dbReference type="PANTHER" id="PTHR46112">
    <property type="entry name" value="AMINOPEPTIDASE"/>
    <property type="match status" value="1"/>
</dbReference>
<dbReference type="PANTHER" id="PTHR46112:SF3">
    <property type="entry name" value="AMINOPEPTIDASE YPDF"/>
    <property type="match status" value="1"/>
</dbReference>
<gene>
    <name evidence="3" type="ORF">ACFSQT_02585</name>
</gene>
<feature type="domain" description="Peptidase M24" evidence="1">
    <location>
        <begin position="164"/>
        <end position="369"/>
    </location>
</feature>
<dbReference type="SUPFAM" id="SSF53092">
    <property type="entry name" value="Creatinase/prolidase N-terminal domain"/>
    <property type="match status" value="1"/>
</dbReference>
<dbReference type="EMBL" id="JBHUGY010000003">
    <property type="protein sequence ID" value="MFD2052057.1"/>
    <property type="molecule type" value="Genomic_DNA"/>
</dbReference>
<comment type="caution">
    <text evidence="3">The sequence shown here is derived from an EMBL/GenBank/DDBJ whole genome shotgun (WGS) entry which is preliminary data.</text>
</comment>
<proteinExistence type="predicted"/>
<dbReference type="CDD" id="cd01066">
    <property type="entry name" value="APP_MetAP"/>
    <property type="match status" value="1"/>
</dbReference>
<dbReference type="Pfam" id="PF01321">
    <property type="entry name" value="Creatinase_N"/>
    <property type="match status" value="1"/>
</dbReference>
<protein>
    <submittedName>
        <fullName evidence="3">M24 family metallopeptidase</fullName>
    </submittedName>
</protein>
<reference evidence="4" key="1">
    <citation type="journal article" date="2019" name="Int. J. Syst. Evol. Microbiol.">
        <title>The Global Catalogue of Microorganisms (GCM) 10K type strain sequencing project: providing services to taxonomists for standard genome sequencing and annotation.</title>
        <authorList>
            <consortium name="The Broad Institute Genomics Platform"/>
            <consortium name="The Broad Institute Genome Sequencing Center for Infectious Disease"/>
            <person name="Wu L."/>
            <person name="Ma J."/>
        </authorList>
    </citation>
    <scope>NUCLEOTIDE SEQUENCE [LARGE SCALE GENOMIC DNA]</scope>
    <source>
        <strain evidence="4">CGMCC 1.16226</strain>
    </source>
</reference>
<dbReference type="InterPro" id="IPR000994">
    <property type="entry name" value="Pept_M24"/>
</dbReference>
<dbReference type="InterPro" id="IPR036005">
    <property type="entry name" value="Creatinase/aminopeptidase-like"/>
</dbReference>
<dbReference type="InterPro" id="IPR050659">
    <property type="entry name" value="Peptidase_M24B"/>
</dbReference>
<dbReference type="SUPFAM" id="SSF55920">
    <property type="entry name" value="Creatinase/aminopeptidase"/>
    <property type="match status" value="1"/>
</dbReference>
<evidence type="ECO:0000259" key="1">
    <source>
        <dbReference type="Pfam" id="PF00557"/>
    </source>
</evidence>
<evidence type="ECO:0000313" key="4">
    <source>
        <dbReference type="Proteomes" id="UP001597349"/>
    </source>
</evidence>
<dbReference type="InterPro" id="IPR029149">
    <property type="entry name" value="Creatin/AminoP/Spt16_N"/>
</dbReference>
<dbReference type="Pfam" id="PF00557">
    <property type="entry name" value="Peptidase_M24"/>
    <property type="match status" value="1"/>
</dbReference>
<feature type="domain" description="Creatinase N-terminal" evidence="2">
    <location>
        <begin position="12"/>
        <end position="153"/>
    </location>
</feature>